<gene>
    <name evidence="2" type="ORF">E2C01_056641</name>
</gene>
<evidence type="ECO:0000313" key="3">
    <source>
        <dbReference type="Proteomes" id="UP000324222"/>
    </source>
</evidence>
<reference evidence="2 3" key="1">
    <citation type="submission" date="2019-05" db="EMBL/GenBank/DDBJ databases">
        <title>Another draft genome of Portunus trituberculatus and its Hox gene families provides insights of decapod evolution.</title>
        <authorList>
            <person name="Jeong J.-H."/>
            <person name="Song I."/>
            <person name="Kim S."/>
            <person name="Choi T."/>
            <person name="Kim D."/>
            <person name="Ryu S."/>
            <person name="Kim W."/>
        </authorList>
    </citation>
    <scope>NUCLEOTIDE SEQUENCE [LARGE SCALE GENOMIC DNA]</scope>
    <source>
        <tissue evidence="2">Muscle</tissue>
    </source>
</reference>
<comment type="caution">
    <text evidence="2">The sequence shown here is derived from an EMBL/GenBank/DDBJ whole genome shotgun (WGS) entry which is preliminary data.</text>
</comment>
<dbReference type="EMBL" id="VSRR010019810">
    <property type="protein sequence ID" value="MPC62556.1"/>
    <property type="molecule type" value="Genomic_DNA"/>
</dbReference>
<keyword evidence="3" id="KW-1185">Reference proteome</keyword>
<dbReference type="AlphaFoldDB" id="A0A5B7GYA3"/>
<proteinExistence type="predicted"/>
<feature type="region of interest" description="Disordered" evidence="1">
    <location>
        <begin position="31"/>
        <end position="101"/>
    </location>
</feature>
<feature type="compositionally biased region" description="Polar residues" evidence="1">
    <location>
        <begin position="64"/>
        <end position="80"/>
    </location>
</feature>
<dbReference type="Proteomes" id="UP000324222">
    <property type="component" value="Unassembled WGS sequence"/>
</dbReference>
<sequence length="101" mass="10600">MTLDAFRPPRLFHRHGEQQIATTRTFRGCYVQDGPGRDTASPPSVLATDLSGLAAGHGGATLPHLQSTPPLSSSATQTTEALPPTAQPLEAVMDEAHLASN</sequence>
<accession>A0A5B7GYA3</accession>
<name>A0A5B7GYA3_PORTR</name>
<organism evidence="2 3">
    <name type="scientific">Portunus trituberculatus</name>
    <name type="common">Swimming crab</name>
    <name type="synonym">Neptunus trituberculatus</name>
    <dbReference type="NCBI Taxonomy" id="210409"/>
    <lineage>
        <taxon>Eukaryota</taxon>
        <taxon>Metazoa</taxon>
        <taxon>Ecdysozoa</taxon>
        <taxon>Arthropoda</taxon>
        <taxon>Crustacea</taxon>
        <taxon>Multicrustacea</taxon>
        <taxon>Malacostraca</taxon>
        <taxon>Eumalacostraca</taxon>
        <taxon>Eucarida</taxon>
        <taxon>Decapoda</taxon>
        <taxon>Pleocyemata</taxon>
        <taxon>Brachyura</taxon>
        <taxon>Eubrachyura</taxon>
        <taxon>Portunoidea</taxon>
        <taxon>Portunidae</taxon>
        <taxon>Portuninae</taxon>
        <taxon>Portunus</taxon>
    </lineage>
</organism>
<protein>
    <submittedName>
        <fullName evidence="2">Uncharacterized protein</fullName>
    </submittedName>
</protein>
<evidence type="ECO:0000256" key="1">
    <source>
        <dbReference type="SAM" id="MobiDB-lite"/>
    </source>
</evidence>
<evidence type="ECO:0000313" key="2">
    <source>
        <dbReference type="EMBL" id="MPC62556.1"/>
    </source>
</evidence>